<dbReference type="EMBL" id="BPLR01017856">
    <property type="protein sequence ID" value="GIY94990.1"/>
    <property type="molecule type" value="Genomic_DNA"/>
</dbReference>
<proteinExistence type="predicted"/>
<sequence>MNTLEVLCADLRVECLRIGRKKEEEEEKDGKIFSSNTCEPLSYLRPFLGKRDCDVISCHRPGSPPSPGFSGSNWSGRWQTLSEELRGKLKRRVVDFHRNEVMHLIPFFKYVLLVKMVEERFVSGRLVFEEAPRRLLFFRAVLFEARLLVMSHPLSATYALEMELAILSAANNLVNSVAIKGVNFEAETFM</sequence>
<evidence type="ECO:0000313" key="2">
    <source>
        <dbReference type="Proteomes" id="UP001054945"/>
    </source>
</evidence>
<organism evidence="1 2">
    <name type="scientific">Caerostris extrusa</name>
    <name type="common">Bark spider</name>
    <name type="synonym">Caerostris bankana</name>
    <dbReference type="NCBI Taxonomy" id="172846"/>
    <lineage>
        <taxon>Eukaryota</taxon>
        <taxon>Metazoa</taxon>
        <taxon>Ecdysozoa</taxon>
        <taxon>Arthropoda</taxon>
        <taxon>Chelicerata</taxon>
        <taxon>Arachnida</taxon>
        <taxon>Araneae</taxon>
        <taxon>Araneomorphae</taxon>
        <taxon>Entelegynae</taxon>
        <taxon>Araneoidea</taxon>
        <taxon>Araneidae</taxon>
        <taxon>Caerostris</taxon>
    </lineage>
</organism>
<reference evidence="1 2" key="1">
    <citation type="submission" date="2021-06" db="EMBL/GenBank/DDBJ databases">
        <title>Caerostris extrusa draft genome.</title>
        <authorList>
            <person name="Kono N."/>
            <person name="Arakawa K."/>
        </authorList>
    </citation>
    <scope>NUCLEOTIDE SEQUENCE [LARGE SCALE GENOMIC DNA]</scope>
</reference>
<evidence type="ECO:0000313" key="1">
    <source>
        <dbReference type="EMBL" id="GIY94990.1"/>
    </source>
</evidence>
<name>A0AAV4XIU8_CAEEX</name>
<gene>
    <name evidence="1" type="ORF">CEXT_71651</name>
</gene>
<dbReference type="Proteomes" id="UP001054945">
    <property type="component" value="Unassembled WGS sequence"/>
</dbReference>
<comment type="caution">
    <text evidence="1">The sequence shown here is derived from an EMBL/GenBank/DDBJ whole genome shotgun (WGS) entry which is preliminary data.</text>
</comment>
<protein>
    <submittedName>
        <fullName evidence="1">Uncharacterized protein</fullName>
    </submittedName>
</protein>
<dbReference type="AlphaFoldDB" id="A0AAV4XIU8"/>
<accession>A0AAV4XIU8</accession>
<keyword evidence="2" id="KW-1185">Reference proteome</keyword>